<dbReference type="SUPFAM" id="SSF103473">
    <property type="entry name" value="MFS general substrate transporter"/>
    <property type="match status" value="1"/>
</dbReference>
<name>A0A3R7HWZ7_9EURO</name>
<evidence type="ECO:0000256" key="13">
    <source>
        <dbReference type="SAM" id="Phobius"/>
    </source>
</evidence>
<dbReference type="STRING" id="1245748.A0A3R7HWZ7"/>
<feature type="transmembrane region" description="Helical" evidence="13">
    <location>
        <begin position="736"/>
        <end position="757"/>
    </location>
</feature>
<feature type="compositionally biased region" description="Polar residues" evidence="12">
    <location>
        <begin position="104"/>
        <end position="128"/>
    </location>
</feature>
<organism evidence="15 16">
    <name type="scientific">Aspergillus turcosus</name>
    <dbReference type="NCBI Taxonomy" id="1245748"/>
    <lineage>
        <taxon>Eukaryota</taxon>
        <taxon>Fungi</taxon>
        <taxon>Dikarya</taxon>
        <taxon>Ascomycota</taxon>
        <taxon>Pezizomycotina</taxon>
        <taxon>Eurotiomycetes</taxon>
        <taxon>Eurotiomycetidae</taxon>
        <taxon>Eurotiales</taxon>
        <taxon>Aspergillaceae</taxon>
        <taxon>Aspergillus</taxon>
        <taxon>Aspergillus subgen. Fumigati</taxon>
    </lineage>
</organism>
<dbReference type="SUPFAM" id="SSF57667">
    <property type="entry name" value="beta-beta-alpha zinc fingers"/>
    <property type="match status" value="1"/>
</dbReference>
<dbReference type="PROSITE" id="PS50157">
    <property type="entry name" value="ZINC_FINGER_C2H2_2"/>
    <property type="match status" value="2"/>
</dbReference>
<dbReference type="PANTHER" id="PTHR40626:SF14">
    <property type="entry name" value="C2H2 TYPE ZINC FINGER DOMAIN PROTEIN (AFU_ORTHOLOGUE AFUA_1G02360)"/>
    <property type="match status" value="1"/>
</dbReference>
<dbReference type="AlphaFoldDB" id="A0A3R7HWZ7"/>
<evidence type="ECO:0000256" key="2">
    <source>
        <dbReference type="ARBA" id="ARBA00004370"/>
    </source>
</evidence>
<gene>
    <name evidence="15" type="ORF">CFD26_105438</name>
</gene>
<evidence type="ECO:0000256" key="8">
    <source>
        <dbReference type="ARBA" id="ARBA00022989"/>
    </source>
</evidence>
<sequence>MPTTAAGMKNSVCRVCQKGFSKAEHLRRHERCHTGSKPFVCKECRRPFARQDALTRHEKLHTRATSSTPAVKAAQGDSAIHLPPQTTAIDALPWDTARAATEGAVQTSAPSQTWNTPPSEQQSGPQQTASDLDFTLIWPDSENLFHSIMSSDTTEHWQMPLGTLPFPPVVHDINAMNFGSPNSFDDRSSSIGTIPSGGSHQAVRDVSEMVTSSSSSVTAAIKATSITSVFLDECLHMFFVRFIPTFPILHRATFVFRECTHPLLLNAMALGSLYLGPKDSVTKGEALWRLAHTAVATSWQSLITHRGPYDACKGVQLLITALLGQIYGALSKNRVIRTTSQVFRPLGFFWARHCGMLDSEPYSAENLPLPSASHAEKDHQWRVWAAREIQQRAVLAYHILDGLVAQMSGDGASTRHVTNPLILPSSEAAFDASNPDEWLAHMRCQKTEQPSFRLVFRSLFPPVGSFRPLDYQFSAFALRVVLEGLQSLVSDSDESDLAAVGVPGRSDVRRALAQVHETITMSIHLSAPERLEVLLRWHTICLDTMINSTVLCRHVCSRYNISQQVSGGSRTLWPGFDMVKWVNTEDARRALLHAIAIQDIIEQLPRGRAHVIHMPSSLFAAATIYVVFSLAGVATIHLPRTIVWPDALLSLSDLSLGSDSVGPSSTSETRRFVEQGRTDSPAGMGAVRNLLRNYEYHRLYIWSLETRASGMSIAAVGNWLFNFALGLFVPPGFANITWKLFIVFGVLCIGAAIQVFFTYPETCGKTIEEVEEMFSKNGLKHGIPSPVTRSWTT</sequence>
<comment type="caution">
    <text evidence="15">The sequence shown here is derived from an EMBL/GenBank/DDBJ whole genome shotgun (WGS) entry which is preliminary data.</text>
</comment>
<protein>
    <recommendedName>
        <fullName evidence="14">C2H2-type domain-containing protein</fullName>
    </recommendedName>
</protein>
<dbReference type="Pfam" id="PF00096">
    <property type="entry name" value="zf-C2H2"/>
    <property type="match status" value="1"/>
</dbReference>
<evidence type="ECO:0000256" key="9">
    <source>
        <dbReference type="ARBA" id="ARBA00023136"/>
    </source>
</evidence>
<dbReference type="GO" id="GO:0000978">
    <property type="term" value="F:RNA polymerase II cis-regulatory region sequence-specific DNA binding"/>
    <property type="evidence" value="ECO:0007669"/>
    <property type="project" value="InterPro"/>
</dbReference>
<dbReference type="GO" id="GO:0000785">
    <property type="term" value="C:chromatin"/>
    <property type="evidence" value="ECO:0007669"/>
    <property type="project" value="TreeGrafter"/>
</dbReference>
<evidence type="ECO:0000256" key="11">
    <source>
        <dbReference type="PROSITE-ProRule" id="PRU00042"/>
    </source>
</evidence>
<dbReference type="InterPro" id="IPR005828">
    <property type="entry name" value="MFS_sugar_transport-like"/>
</dbReference>
<evidence type="ECO:0000256" key="12">
    <source>
        <dbReference type="SAM" id="MobiDB-lite"/>
    </source>
</evidence>
<evidence type="ECO:0000256" key="4">
    <source>
        <dbReference type="ARBA" id="ARBA00022723"/>
    </source>
</evidence>
<keyword evidence="10" id="KW-0539">Nucleus</keyword>
<dbReference type="GO" id="GO:0008270">
    <property type="term" value="F:zinc ion binding"/>
    <property type="evidence" value="ECO:0007669"/>
    <property type="project" value="UniProtKB-KW"/>
</dbReference>
<keyword evidence="9 13" id="KW-0472">Membrane</keyword>
<feature type="region of interest" description="Disordered" evidence="12">
    <location>
        <begin position="59"/>
        <end position="81"/>
    </location>
</feature>
<dbReference type="InterPro" id="IPR036259">
    <property type="entry name" value="MFS_trans_sf"/>
</dbReference>
<dbReference type="Gene3D" id="3.30.160.60">
    <property type="entry name" value="Classic Zinc Finger"/>
    <property type="match status" value="2"/>
</dbReference>
<keyword evidence="8 13" id="KW-1133">Transmembrane helix</keyword>
<dbReference type="GO" id="GO:0016020">
    <property type="term" value="C:membrane"/>
    <property type="evidence" value="ECO:0007669"/>
    <property type="project" value="UniProtKB-SubCell"/>
</dbReference>
<proteinExistence type="predicted"/>
<keyword evidence="6 11" id="KW-0863">Zinc-finger</keyword>
<dbReference type="Gene3D" id="1.20.1250.20">
    <property type="entry name" value="MFS general substrate transporter like domains"/>
    <property type="match status" value="1"/>
</dbReference>
<keyword evidence="4" id="KW-0479">Metal-binding</keyword>
<dbReference type="InterPro" id="IPR051059">
    <property type="entry name" value="VerF-like"/>
</dbReference>
<feature type="domain" description="C2H2-type" evidence="14">
    <location>
        <begin position="39"/>
        <end position="66"/>
    </location>
</feature>
<evidence type="ECO:0000256" key="5">
    <source>
        <dbReference type="ARBA" id="ARBA00022737"/>
    </source>
</evidence>
<evidence type="ECO:0000256" key="6">
    <source>
        <dbReference type="ARBA" id="ARBA00022771"/>
    </source>
</evidence>
<comment type="subcellular location">
    <subcellularLocation>
        <location evidence="2">Membrane</location>
    </subcellularLocation>
    <subcellularLocation>
        <location evidence="1">Nucleus</location>
    </subcellularLocation>
</comment>
<keyword evidence="7" id="KW-0862">Zinc</keyword>
<dbReference type="GO" id="GO:0000981">
    <property type="term" value="F:DNA-binding transcription factor activity, RNA polymerase II-specific"/>
    <property type="evidence" value="ECO:0007669"/>
    <property type="project" value="InterPro"/>
</dbReference>
<dbReference type="PROSITE" id="PS00028">
    <property type="entry name" value="ZINC_FINGER_C2H2_1"/>
    <property type="match status" value="2"/>
</dbReference>
<evidence type="ECO:0000259" key="14">
    <source>
        <dbReference type="PROSITE" id="PS50157"/>
    </source>
</evidence>
<feature type="domain" description="C2H2-type" evidence="14">
    <location>
        <begin position="11"/>
        <end position="38"/>
    </location>
</feature>
<dbReference type="GO" id="GO:0006351">
    <property type="term" value="P:DNA-templated transcription"/>
    <property type="evidence" value="ECO:0007669"/>
    <property type="project" value="InterPro"/>
</dbReference>
<evidence type="ECO:0000256" key="1">
    <source>
        <dbReference type="ARBA" id="ARBA00004123"/>
    </source>
</evidence>
<accession>A0A3R7HWZ7</accession>
<dbReference type="PANTHER" id="PTHR40626">
    <property type="entry name" value="MIP31509P"/>
    <property type="match status" value="1"/>
</dbReference>
<evidence type="ECO:0000313" key="16">
    <source>
        <dbReference type="Proteomes" id="UP000215289"/>
    </source>
</evidence>
<dbReference type="FunFam" id="3.30.160.60:FF:003641">
    <property type="match status" value="1"/>
</dbReference>
<feature type="transmembrane region" description="Helical" evidence="13">
    <location>
        <begin position="708"/>
        <end position="730"/>
    </location>
</feature>
<keyword evidence="5" id="KW-0677">Repeat</keyword>
<dbReference type="SMART" id="SM00355">
    <property type="entry name" value="ZnF_C2H2"/>
    <property type="match status" value="2"/>
</dbReference>
<dbReference type="Pfam" id="PF00083">
    <property type="entry name" value="Sugar_tr"/>
    <property type="match status" value="1"/>
</dbReference>
<dbReference type="InterPro" id="IPR036236">
    <property type="entry name" value="Znf_C2H2_sf"/>
</dbReference>
<dbReference type="Pfam" id="PF04082">
    <property type="entry name" value="Fungal_trans"/>
    <property type="match status" value="1"/>
</dbReference>
<keyword evidence="3 13" id="KW-0812">Transmembrane</keyword>
<feature type="region of interest" description="Disordered" evidence="12">
    <location>
        <begin position="100"/>
        <end position="128"/>
    </location>
</feature>
<evidence type="ECO:0000256" key="3">
    <source>
        <dbReference type="ARBA" id="ARBA00022692"/>
    </source>
</evidence>
<dbReference type="CDD" id="cd12148">
    <property type="entry name" value="fungal_TF_MHR"/>
    <property type="match status" value="1"/>
</dbReference>
<dbReference type="Proteomes" id="UP000215289">
    <property type="component" value="Unassembled WGS sequence"/>
</dbReference>
<reference evidence="15 16" key="1">
    <citation type="submission" date="2018-08" db="EMBL/GenBank/DDBJ databases">
        <title>Draft genome sequences of two Aspergillus turcosus clinical strains isolated from bronchoalveolar lavage fluid: one azole-susceptible and the other azole-resistant.</title>
        <authorList>
            <person name="Parent-Michaud M."/>
            <person name="Dufresne P.J."/>
            <person name="Fournier E."/>
            <person name="Martineau C."/>
            <person name="Moreira S."/>
            <person name="Perkins V."/>
            <person name="De Repentigny L."/>
            <person name="Dufresne S.F."/>
        </authorList>
    </citation>
    <scope>NUCLEOTIDE SEQUENCE [LARGE SCALE GENOMIC DNA]</scope>
    <source>
        <strain evidence="15">HMR AF 1038</strain>
    </source>
</reference>
<evidence type="ECO:0000256" key="10">
    <source>
        <dbReference type="ARBA" id="ARBA00023242"/>
    </source>
</evidence>
<evidence type="ECO:0000256" key="7">
    <source>
        <dbReference type="ARBA" id="ARBA00022833"/>
    </source>
</evidence>
<feature type="transmembrane region" description="Helical" evidence="13">
    <location>
        <begin position="618"/>
        <end position="638"/>
    </location>
</feature>
<dbReference type="OrthoDB" id="3945418at2759"/>
<dbReference type="GO" id="GO:0022857">
    <property type="term" value="F:transmembrane transporter activity"/>
    <property type="evidence" value="ECO:0007669"/>
    <property type="project" value="InterPro"/>
</dbReference>
<dbReference type="InterPro" id="IPR013087">
    <property type="entry name" value="Znf_C2H2_type"/>
</dbReference>
<dbReference type="GO" id="GO:0005634">
    <property type="term" value="C:nucleus"/>
    <property type="evidence" value="ECO:0007669"/>
    <property type="project" value="UniProtKB-SubCell"/>
</dbReference>
<dbReference type="InterPro" id="IPR007219">
    <property type="entry name" value="XnlR_reg_dom"/>
</dbReference>
<dbReference type="EMBL" id="NIDN02000037">
    <property type="protein sequence ID" value="RLL99163.1"/>
    <property type="molecule type" value="Genomic_DNA"/>
</dbReference>
<keyword evidence="16" id="KW-1185">Reference proteome</keyword>
<evidence type="ECO:0000313" key="15">
    <source>
        <dbReference type="EMBL" id="RLL99163.1"/>
    </source>
</evidence>